<evidence type="ECO:0000313" key="2">
    <source>
        <dbReference type="EMBL" id="SPZ88976.1"/>
    </source>
</evidence>
<evidence type="ECO:0000256" key="1">
    <source>
        <dbReference type="SAM" id="MobiDB-lite"/>
    </source>
</evidence>
<dbReference type="AlphaFoldDB" id="A0A2X2JAF2"/>
<evidence type="ECO:0000313" key="3">
    <source>
        <dbReference type="Proteomes" id="UP000251799"/>
    </source>
</evidence>
<sequence>MLKKLLESLNSKSLGDMDKDSEFGSDFTENDKSVWWGW</sequence>
<organism evidence="2 3">
    <name type="scientific">Shigella boydii</name>
    <dbReference type="NCBI Taxonomy" id="621"/>
    <lineage>
        <taxon>Bacteria</taxon>
        <taxon>Pseudomonadati</taxon>
        <taxon>Pseudomonadota</taxon>
        <taxon>Gammaproteobacteria</taxon>
        <taxon>Enterobacterales</taxon>
        <taxon>Enterobacteriaceae</taxon>
        <taxon>Shigella</taxon>
    </lineage>
</organism>
<proteinExistence type="predicted"/>
<dbReference type="EMBL" id="UAUR01000008">
    <property type="protein sequence ID" value="SPZ88976.1"/>
    <property type="molecule type" value="Genomic_DNA"/>
</dbReference>
<name>A0A2X2JAF2_SHIBO</name>
<dbReference type="Proteomes" id="UP000251799">
    <property type="component" value="Unassembled WGS sequence"/>
</dbReference>
<gene>
    <name evidence="2" type="ORF">NCTC8576_04980</name>
</gene>
<dbReference type="InterPro" id="IPR049307">
    <property type="entry name" value="OspI-like"/>
</dbReference>
<accession>A0A2X2JAF2</accession>
<reference evidence="2 3" key="1">
    <citation type="submission" date="2018-06" db="EMBL/GenBank/DDBJ databases">
        <authorList>
            <consortium name="Pathogen Informatics"/>
            <person name="Doyle S."/>
        </authorList>
    </citation>
    <scope>NUCLEOTIDE SEQUENCE [LARGE SCALE GENOMIC DNA]</scope>
    <source>
        <strain evidence="2 3">NCTC8576</strain>
    </source>
</reference>
<dbReference type="Pfam" id="PF21435">
    <property type="entry name" value="Gln_amidase_like"/>
    <property type="match status" value="1"/>
</dbReference>
<feature type="region of interest" description="Disordered" evidence="1">
    <location>
        <begin position="1"/>
        <end position="38"/>
    </location>
</feature>
<protein>
    <submittedName>
        <fullName evidence="2">Uncharacterized protein</fullName>
    </submittedName>
</protein>